<dbReference type="AlphaFoldDB" id="A0A2P8C845"/>
<accession>A0A2P8C845</accession>
<gene>
    <name evidence="1" type="ORF">CLV93_111117</name>
</gene>
<organism evidence="1 2">
    <name type="scientific">Prolixibacter denitrificans</name>
    <dbReference type="NCBI Taxonomy" id="1541063"/>
    <lineage>
        <taxon>Bacteria</taxon>
        <taxon>Pseudomonadati</taxon>
        <taxon>Bacteroidota</taxon>
        <taxon>Bacteroidia</taxon>
        <taxon>Marinilabiliales</taxon>
        <taxon>Prolixibacteraceae</taxon>
        <taxon>Prolixibacter</taxon>
    </lineage>
</organism>
<dbReference type="EMBL" id="PYGC01000011">
    <property type="protein sequence ID" value="PSK81140.1"/>
    <property type="molecule type" value="Genomic_DNA"/>
</dbReference>
<comment type="caution">
    <text evidence="1">The sequence shown here is derived from an EMBL/GenBank/DDBJ whole genome shotgun (WGS) entry which is preliminary data.</text>
</comment>
<dbReference type="Proteomes" id="UP000240621">
    <property type="component" value="Unassembled WGS sequence"/>
</dbReference>
<evidence type="ECO:0000313" key="2">
    <source>
        <dbReference type="Proteomes" id="UP000240621"/>
    </source>
</evidence>
<sequence>MSFADNQTGELWKSFMPRRREITNNVNQDLISMQVYPSGFFANFNPTTPFEK</sequence>
<proteinExistence type="predicted"/>
<reference evidence="1 2" key="1">
    <citation type="submission" date="2018-03" db="EMBL/GenBank/DDBJ databases">
        <title>Genomic Encyclopedia of Archaeal and Bacterial Type Strains, Phase II (KMG-II): from individual species to whole genera.</title>
        <authorList>
            <person name="Goeker M."/>
        </authorList>
    </citation>
    <scope>NUCLEOTIDE SEQUENCE [LARGE SCALE GENOMIC DNA]</scope>
    <source>
        <strain evidence="1 2">DSM 27267</strain>
    </source>
</reference>
<protein>
    <submittedName>
        <fullName evidence="1">Uncharacterized protein</fullName>
    </submittedName>
</protein>
<name>A0A2P8C845_9BACT</name>
<evidence type="ECO:0000313" key="1">
    <source>
        <dbReference type="EMBL" id="PSK81140.1"/>
    </source>
</evidence>